<evidence type="ECO:0000313" key="4">
    <source>
        <dbReference type="EMBL" id="MBU9358858.1"/>
    </source>
</evidence>
<dbReference type="Pfam" id="PF04245">
    <property type="entry name" value="NA37"/>
    <property type="match status" value="1"/>
</dbReference>
<protein>
    <submittedName>
        <fullName evidence="4">Nucleoid-associated protein</fullName>
    </submittedName>
</protein>
<evidence type="ECO:0000313" key="5">
    <source>
        <dbReference type="Proteomes" id="UP001196915"/>
    </source>
</evidence>
<dbReference type="GO" id="GO:0005737">
    <property type="term" value="C:cytoplasm"/>
    <property type="evidence" value="ECO:0007669"/>
    <property type="project" value="UniProtKB-SubCell"/>
</dbReference>
<reference evidence="4" key="1">
    <citation type="submission" date="2021-06" db="EMBL/GenBank/DDBJ databases">
        <title>A collection of bacterial strains from the Burkholderia cepacia Research Laboratory and Repository.</title>
        <authorList>
            <person name="Lipuma J."/>
            <person name="Spilker T."/>
        </authorList>
    </citation>
    <scope>NUCLEOTIDE SEQUENCE</scope>
    <source>
        <strain evidence="4">AU37435</strain>
    </source>
</reference>
<dbReference type="PANTHER" id="PTHR38772:SF1">
    <property type="entry name" value="NUCLEOID-ASSOCIATED PROTEIN YEJK"/>
    <property type="match status" value="1"/>
</dbReference>
<evidence type="ECO:0000256" key="2">
    <source>
        <dbReference type="ARBA" id="ARBA00009035"/>
    </source>
</evidence>
<organism evidence="4 5">
    <name type="scientific">Burkholderia multivorans</name>
    <dbReference type="NCBI Taxonomy" id="87883"/>
    <lineage>
        <taxon>Bacteria</taxon>
        <taxon>Pseudomonadati</taxon>
        <taxon>Pseudomonadota</taxon>
        <taxon>Betaproteobacteria</taxon>
        <taxon>Burkholderiales</taxon>
        <taxon>Burkholderiaceae</taxon>
        <taxon>Burkholderia</taxon>
        <taxon>Burkholderia cepacia complex</taxon>
    </lineage>
</organism>
<dbReference type="AlphaFoldDB" id="A0AAP2HM23"/>
<accession>A0AAP2HM23</accession>
<dbReference type="Proteomes" id="UP001196915">
    <property type="component" value="Unassembled WGS sequence"/>
</dbReference>
<dbReference type="PANTHER" id="PTHR38772">
    <property type="match status" value="1"/>
</dbReference>
<dbReference type="InterPro" id="IPR007358">
    <property type="entry name" value="Nucleoid_associated_NdpA"/>
</dbReference>
<dbReference type="GO" id="GO:0009295">
    <property type="term" value="C:nucleoid"/>
    <property type="evidence" value="ECO:0007669"/>
    <property type="project" value="InterPro"/>
</dbReference>
<evidence type="ECO:0000256" key="1">
    <source>
        <dbReference type="ARBA" id="ARBA00004496"/>
    </source>
</evidence>
<proteinExistence type="inferred from homology"/>
<comment type="subcellular location">
    <subcellularLocation>
        <location evidence="1">Cytoplasm</location>
    </subcellularLocation>
</comment>
<name>A0AAP2HM23_9BURK</name>
<keyword evidence="3" id="KW-0963">Cytoplasm</keyword>
<sequence length="338" mass="37790">MNEIRGLVVHKFDKGTHAQGVIVPRDELIAVTGPVQRLVDALHALYSERMGKGYGQFEADEDTYPMQRRVRAYFTDKVDDFLTFSLAAMNILKGKADDAPLSTGGYVLISHLSNGARDFLLFALVTDTVGSAITENLDIEDRNHVDLHKFRLAGRIDLTTWANGGDRYIGFLKGGTGGKKVSDYFKHFLGCNDAIQPLQETRKLAKCLQEFAQAQIADDAQRDAWLEKVHDVCAALAKAGEEFSIERFSNELWPGEPELIRKALAADDLQLSDGFVPDRRALRTLVKFKAATKLWKLEFDRRAMRTGDIGYDRQAGTLTLRNLPDVLKQELDAEVADE</sequence>
<comment type="caution">
    <text evidence="4">The sequence shown here is derived from an EMBL/GenBank/DDBJ whole genome shotgun (WGS) entry which is preliminary data.</text>
</comment>
<dbReference type="RefSeq" id="WP_217084679.1">
    <property type="nucleotide sequence ID" value="NZ_JAHPMX010000012.1"/>
</dbReference>
<gene>
    <name evidence="4" type="ORF">KTE52_21210</name>
</gene>
<comment type="similarity">
    <text evidence="2">Belongs to the YejK family.</text>
</comment>
<evidence type="ECO:0000256" key="3">
    <source>
        <dbReference type="ARBA" id="ARBA00022490"/>
    </source>
</evidence>
<dbReference type="EMBL" id="JAHPMX010000012">
    <property type="protein sequence ID" value="MBU9358858.1"/>
    <property type="molecule type" value="Genomic_DNA"/>
</dbReference>